<dbReference type="SUPFAM" id="SSF158682">
    <property type="entry name" value="TerB-like"/>
    <property type="match status" value="1"/>
</dbReference>
<dbReference type="EMBL" id="UINC01001051">
    <property type="protein sequence ID" value="SUZ69083.1"/>
    <property type="molecule type" value="Genomic_DNA"/>
</dbReference>
<evidence type="ECO:0000313" key="2">
    <source>
        <dbReference type="EMBL" id="SUZ69083.1"/>
    </source>
</evidence>
<dbReference type="Gene3D" id="1.10.3680.10">
    <property type="entry name" value="TerB-like"/>
    <property type="match status" value="1"/>
</dbReference>
<gene>
    <name evidence="2" type="ORF">METZ01_LOCUS21937</name>
</gene>
<evidence type="ECO:0000259" key="1">
    <source>
        <dbReference type="Pfam" id="PF05099"/>
    </source>
</evidence>
<proteinExistence type="predicted"/>
<dbReference type="InterPro" id="IPR007791">
    <property type="entry name" value="DjlA_N"/>
</dbReference>
<dbReference type="AlphaFoldDB" id="A0A381PUF1"/>
<name>A0A381PUF1_9ZZZZ</name>
<organism evidence="2">
    <name type="scientific">marine metagenome</name>
    <dbReference type="NCBI Taxonomy" id="408172"/>
    <lineage>
        <taxon>unclassified sequences</taxon>
        <taxon>metagenomes</taxon>
        <taxon>ecological metagenomes</taxon>
    </lineage>
</organism>
<dbReference type="InterPro" id="IPR029024">
    <property type="entry name" value="TerB-like"/>
</dbReference>
<feature type="domain" description="Co-chaperone DjlA N-terminal" evidence="1">
    <location>
        <begin position="19"/>
        <end position="126"/>
    </location>
</feature>
<protein>
    <recommendedName>
        <fullName evidence="1">Co-chaperone DjlA N-terminal domain-containing protein</fullName>
    </recommendedName>
</protein>
<dbReference type="Pfam" id="PF05099">
    <property type="entry name" value="TerB"/>
    <property type="match status" value="1"/>
</dbReference>
<dbReference type="CDD" id="cd07177">
    <property type="entry name" value="terB_like"/>
    <property type="match status" value="1"/>
</dbReference>
<reference evidence="2" key="1">
    <citation type="submission" date="2018-05" db="EMBL/GenBank/DDBJ databases">
        <authorList>
            <person name="Lanie J.A."/>
            <person name="Ng W.-L."/>
            <person name="Kazmierczak K.M."/>
            <person name="Andrzejewski T.M."/>
            <person name="Davidsen T.M."/>
            <person name="Wayne K.J."/>
            <person name="Tettelin H."/>
            <person name="Glass J.I."/>
            <person name="Rusch D."/>
            <person name="Podicherti R."/>
            <person name="Tsui H.-C.T."/>
            <person name="Winkler M.E."/>
        </authorList>
    </citation>
    <scope>NUCLEOTIDE SEQUENCE</scope>
</reference>
<accession>A0A381PUF1</accession>
<sequence length="143" mass="16013">MANWTQNHDLVYAFVCVSFLADGEVDESEKEAMRGNCKVMAPDMSEDDYNTVEAEVIDKFIELGDDGARSAQYTSSLGALKGMFTSDEDRYKLVKNLAYIARADAFIHENEKAMIEESVSVLDMTDKVKLVITESTLFVDPTF</sequence>